<proteinExistence type="predicted"/>
<organism evidence="1 2">
    <name type="scientific">Cohnella suwonensis</name>
    <dbReference type="NCBI Taxonomy" id="696072"/>
    <lineage>
        <taxon>Bacteria</taxon>
        <taxon>Bacillati</taxon>
        <taxon>Bacillota</taxon>
        <taxon>Bacilli</taxon>
        <taxon>Bacillales</taxon>
        <taxon>Paenibacillaceae</taxon>
        <taxon>Cohnella</taxon>
    </lineage>
</organism>
<reference evidence="2" key="1">
    <citation type="journal article" date="2019" name="Int. J. Syst. Evol. Microbiol.">
        <title>The Global Catalogue of Microorganisms (GCM) 10K type strain sequencing project: providing services to taxonomists for standard genome sequencing and annotation.</title>
        <authorList>
            <consortium name="The Broad Institute Genomics Platform"/>
            <consortium name="The Broad Institute Genome Sequencing Center for Infectious Disease"/>
            <person name="Wu L."/>
            <person name="Ma J."/>
        </authorList>
    </citation>
    <scope>NUCLEOTIDE SEQUENCE [LARGE SCALE GENOMIC DNA]</scope>
    <source>
        <strain evidence="2">CCUG 57113</strain>
    </source>
</reference>
<dbReference type="Proteomes" id="UP001596105">
    <property type="component" value="Unassembled WGS sequence"/>
</dbReference>
<evidence type="ECO:0000313" key="2">
    <source>
        <dbReference type="Proteomes" id="UP001596105"/>
    </source>
</evidence>
<comment type="caution">
    <text evidence="1">The sequence shown here is derived from an EMBL/GenBank/DDBJ whole genome shotgun (WGS) entry which is preliminary data.</text>
</comment>
<dbReference type="EMBL" id="JBHSMH010000053">
    <property type="protein sequence ID" value="MFC5470127.1"/>
    <property type="molecule type" value="Genomic_DNA"/>
</dbReference>
<keyword evidence="2" id="KW-1185">Reference proteome</keyword>
<gene>
    <name evidence="1" type="ORF">ACFPPD_15570</name>
</gene>
<sequence length="91" mass="10216">MEAYPDTSFIFAHTNAYNTPDNPELVRKVAYDNLDALIRNQPATKTQKELIRGLNQRTGSQHDVSSITKLEAGRILAEGNIQPQHGYSLVY</sequence>
<name>A0ABW0LYX4_9BACL</name>
<evidence type="ECO:0000313" key="1">
    <source>
        <dbReference type="EMBL" id="MFC5470127.1"/>
    </source>
</evidence>
<protein>
    <submittedName>
        <fullName evidence="1">Uncharacterized protein</fullName>
    </submittedName>
</protein>
<accession>A0ABW0LYX4</accession>
<dbReference type="RefSeq" id="WP_209751356.1">
    <property type="nucleotide sequence ID" value="NZ_JBHSMH010000053.1"/>
</dbReference>